<dbReference type="GO" id="GO:0016747">
    <property type="term" value="F:acyltransferase activity, transferring groups other than amino-acyl groups"/>
    <property type="evidence" value="ECO:0007669"/>
    <property type="project" value="TreeGrafter"/>
</dbReference>
<accession>A0A8T6R7I2</accession>
<dbReference type="Pfam" id="PF00756">
    <property type="entry name" value="Esterase"/>
    <property type="match status" value="1"/>
</dbReference>
<dbReference type="EMBL" id="SAYU02000078">
    <property type="protein sequence ID" value="NHA69826.1"/>
    <property type="molecule type" value="Genomic_DNA"/>
</dbReference>
<gene>
    <name evidence="1" type="ORF">EPD83_017440</name>
</gene>
<dbReference type="InterPro" id="IPR050583">
    <property type="entry name" value="Mycobacterial_A85_antigen"/>
</dbReference>
<comment type="caution">
    <text evidence="1">The sequence shown here is derived from an EMBL/GenBank/DDBJ whole genome shotgun (WGS) entry which is preliminary data.</text>
</comment>
<sequence>MTRPRRRAVLAGGLAAFVTGLTGCGTDDPPGVTVSSGTLRSAHLPGRDLAWVLAAPDDADVRRAPVVVLHGKGGSARSTLDTLHLQDHVAATGLAVAAVDGGDGYWHARADGTDSGAMVLEDFLPLLAREYGETDRVSLLGWSMGGYGSLLLASRLGPDRVVAVVAESAALWTDPGLSAPGAFDDREDFLAHDVFARRRLATLARLPVRLDCGADDPFVAANRAFAAALPSAGLTVDPGAHTGDYWRSHGGPQLEWLRARTDAAASA</sequence>
<dbReference type="InterPro" id="IPR000801">
    <property type="entry name" value="Esterase-like"/>
</dbReference>
<dbReference type="PANTHER" id="PTHR48098">
    <property type="entry name" value="ENTEROCHELIN ESTERASE-RELATED"/>
    <property type="match status" value="1"/>
</dbReference>
<evidence type="ECO:0000313" key="2">
    <source>
        <dbReference type="Proteomes" id="UP000287866"/>
    </source>
</evidence>
<reference evidence="1" key="1">
    <citation type="submission" date="2020-03" db="EMBL/GenBank/DDBJ databases">
        <title>Phycicoccus flavus sp. nov., a novel endophytic actinobacterium isolated from branch of Kandelia candel.</title>
        <authorList>
            <person name="Tuo L."/>
        </authorList>
    </citation>
    <scope>NUCLEOTIDE SEQUENCE</scope>
    <source>
        <strain evidence="1">CMS6Z-2</strain>
    </source>
</reference>
<dbReference type="SUPFAM" id="SSF53474">
    <property type="entry name" value="alpha/beta-Hydrolases"/>
    <property type="match status" value="1"/>
</dbReference>
<evidence type="ECO:0000313" key="1">
    <source>
        <dbReference type="EMBL" id="NHA69826.1"/>
    </source>
</evidence>
<dbReference type="AlphaFoldDB" id="A0A8T6R7I2"/>
<proteinExistence type="predicted"/>
<dbReference type="PANTHER" id="PTHR48098:SF1">
    <property type="entry name" value="DIACYLGLYCEROL ACYLTRANSFERASE_MYCOLYLTRANSFERASE AG85A"/>
    <property type="match status" value="1"/>
</dbReference>
<protein>
    <submittedName>
        <fullName evidence="1">Esterase family protein</fullName>
    </submittedName>
</protein>
<organism evidence="1 2">
    <name type="scientific">Phycicoccus flavus</name>
    <dbReference type="NCBI Taxonomy" id="2502783"/>
    <lineage>
        <taxon>Bacteria</taxon>
        <taxon>Bacillati</taxon>
        <taxon>Actinomycetota</taxon>
        <taxon>Actinomycetes</taxon>
        <taxon>Micrococcales</taxon>
        <taxon>Intrasporangiaceae</taxon>
        <taxon>Phycicoccus</taxon>
    </lineage>
</organism>
<dbReference type="Proteomes" id="UP000287866">
    <property type="component" value="Unassembled WGS sequence"/>
</dbReference>
<dbReference type="PROSITE" id="PS51257">
    <property type="entry name" value="PROKAR_LIPOPROTEIN"/>
    <property type="match status" value="1"/>
</dbReference>
<keyword evidence="2" id="KW-1185">Reference proteome</keyword>
<dbReference type="RefSeq" id="WP_165566933.1">
    <property type="nucleotide sequence ID" value="NZ_SAYU02000078.1"/>
</dbReference>
<dbReference type="Gene3D" id="3.40.50.1820">
    <property type="entry name" value="alpha/beta hydrolase"/>
    <property type="match status" value="1"/>
</dbReference>
<dbReference type="InterPro" id="IPR029058">
    <property type="entry name" value="AB_hydrolase_fold"/>
</dbReference>
<name>A0A8T6R7I2_9MICO</name>